<feature type="transmembrane region" description="Helical" evidence="1">
    <location>
        <begin position="101"/>
        <end position="118"/>
    </location>
</feature>
<name>A0ABY4IHL6_9MICO</name>
<sequence length="131" mass="13839">MRIKEPSGQVGYVLVVVIGMPLVLVPLSAVSFELGVIWAVVALVSAAIVSARTFRGPAESDARRPWWRMTYARRMSIALALFFFAQGACASIAAGQFPNPPLVFVGGVVLVLVAGLYVNSAIRMGSASGTE</sequence>
<protein>
    <recommendedName>
        <fullName evidence="4">DUF2178 domain-containing protein</fullName>
    </recommendedName>
</protein>
<dbReference type="RefSeq" id="WP_247982605.1">
    <property type="nucleotide sequence ID" value="NZ_CP078076.1"/>
</dbReference>
<dbReference type="Proteomes" id="UP000831467">
    <property type="component" value="Chromosome"/>
</dbReference>
<evidence type="ECO:0000313" key="2">
    <source>
        <dbReference type="EMBL" id="UPL10768.1"/>
    </source>
</evidence>
<gene>
    <name evidence="2" type="ORF">KV394_06455</name>
</gene>
<dbReference type="EMBL" id="CP078076">
    <property type="protein sequence ID" value="UPL10768.1"/>
    <property type="molecule type" value="Genomic_DNA"/>
</dbReference>
<accession>A0ABY4IHL6</accession>
<feature type="transmembrane region" description="Helical" evidence="1">
    <location>
        <begin position="75"/>
        <end position="95"/>
    </location>
</feature>
<keyword evidence="1" id="KW-0472">Membrane</keyword>
<organism evidence="2 3">
    <name type="scientific">Microbacterium sufflavum</name>
    <dbReference type="NCBI Taxonomy" id="2851649"/>
    <lineage>
        <taxon>Bacteria</taxon>
        <taxon>Bacillati</taxon>
        <taxon>Actinomycetota</taxon>
        <taxon>Actinomycetes</taxon>
        <taxon>Micrococcales</taxon>
        <taxon>Microbacteriaceae</taxon>
        <taxon>Microbacterium</taxon>
    </lineage>
</organism>
<feature type="transmembrane region" description="Helical" evidence="1">
    <location>
        <begin position="12"/>
        <end position="30"/>
    </location>
</feature>
<evidence type="ECO:0008006" key="4">
    <source>
        <dbReference type="Google" id="ProtNLM"/>
    </source>
</evidence>
<evidence type="ECO:0000256" key="1">
    <source>
        <dbReference type="SAM" id="Phobius"/>
    </source>
</evidence>
<reference evidence="2 3" key="1">
    <citation type="submission" date="2021-06" db="EMBL/GenBank/DDBJ databases">
        <title>Genome-based taxonomic framework of Microbacterium strains isolated from marine environment, the description of four new species and reclassification of four preexisting species.</title>
        <authorList>
            <person name="Lee S.D."/>
            <person name="Kim S.-M."/>
            <person name="Byeon Y.-S."/>
            <person name="Yang H.L."/>
            <person name="Kim I.S."/>
        </authorList>
    </citation>
    <scope>NUCLEOTIDE SEQUENCE [LARGE SCALE GENOMIC DNA]</scope>
    <source>
        <strain evidence="2 3">SSW1-51</strain>
    </source>
</reference>
<feature type="transmembrane region" description="Helical" evidence="1">
    <location>
        <begin position="36"/>
        <end position="54"/>
    </location>
</feature>
<proteinExistence type="predicted"/>
<evidence type="ECO:0000313" key="3">
    <source>
        <dbReference type="Proteomes" id="UP000831467"/>
    </source>
</evidence>
<keyword evidence="1" id="KW-0812">Transmembrane</keyword>
<keyword evidence="3" id="KW-1185">Reference proteome</keyword>
<keyword evidence="1" id="KW-1133">Transmembrane helix</keyword>